<dbReference type="PANTHER" id="PTHR32182">
    <property type="entry name" value="DNA REPLICATION AND REPAIR PROTEIN RECF"/>
    <property type="match status" value="1"/>
</dbReference>
<dbReference type="GO" id="GO:0005524">
    <property type="term" value="F:ATP binding"/>
    <property type="evidence" value="ECO:0007669"/>
    <property type="project" value="InterPro"/>
</dbReference>
<sequence length="364" mass="40103">MRLNELRISGYRSLRQVRLPMKRINVITGPNGSGKSNLYRGLVLLARIADGGFSRAITEEGGMPSVLWAGPHKKGVIRMRLGVTLDDWHYDFACGPVAPSNAISFFQLDPGAKEEQVRLKLRGRPAVFLDRKGSHLVLRNGEGTMVTYPGDIHHNEAALAEVRDPHLFPELHALREAMLSWRFYHRFRTDEQSPIRQAKVATQTPVLSADGHDLAAALVTLRELGRGDLLAEAIDTAFPGARLEIIGDAAHLTIGLSMPGLMRPLQANELSDGTLCYLCLIAALLSPRPPRLIALNEPETSLHPDLLEPLAKLIAHANRETQIWVTTHAEPLAAGIARFADVEPVRLRLEDGETLVEGQSLLDR</sequence>
<accession>A0A8A4TP02</accession>
<dbReference type="Pfam" id="PF13304">
    <property type="entry name" value="AAA_21"/>
    <property type="match status" value="2"/>
</dbReference>
<dbReference type="PANTHER" id="PTHR32182:SF25">
    <property type="entry name" value="SLR1056 PROTEIN"/>
    <property type="match status" value="1"/>
</dbReference>
<feature type="domain" description="ATPase AAA-type core" evidence="1">
    <location>
        <begin position="24"/>
        <end position="59"/>
    </location>
</feature>
<dbReference type="EMBL" id="CP071793">
    <property type="protein sequence ID" value="QTD51696.1"/>
    <property type="molecule type" value="Genomic_DNA"/>
</dbReference>
<evidence type="ECO:0000313" key="2">
    <source>
        <dbReference type="EMBL" id="QTD51696.1"/>
    </source>
</evidence>
<dbReference type="GO" id="GO:0000731">
    <property type="term" value="P:DNA synthesis involved in DNA repair"/>
    <property type="evidence" value="ECO:0007669"/>
    <property type="project" value="TreeGrafter"/>
</dbReference>
<protein>
    <submittedName>
        <fullName evidence="2">AAA family ATPase</fullName>
    </submittedName>
</protein>
<organism evidence="2 3">
    <name type="scientific">Sulfidibacter corallicola</name>
    <dbReference type="NCBI Taxonomy" id="2818388"/>
    <lineage>
        <taxon>Bacteria</taxon>
        <taxon>Pseudomonadati</taxon>
        <taxon>Acidobacteriota</taxon>
        <taxon>Holophagae</taxon>
        <taxon>Acanthopleuribacterales</taxon>
        <taxon>Acanthopleuribacteraceae</taxon>
        <taxon>Sulfidibacter</taxon>
    </lineage>
</organism>
<dbReference type="KEGG" id="scor:J3U87_04430"/>
<dbReference type="InterPro" id="IPR027417">
    <property type="entry name" value="P-loop_NTPase"/>
</dbReference>
<gene>
    <name evidence="2" type="ORF">J3U87_04430</name>
</gene>
<dbReference type="InterPro" id="IPR003959">
    <property type="entry name" value="ATPase_AAA_core"/>
</dbReference>
<dbReference type="AlphaFoldDB" id="A0A8A4TP02"/>
<dbReference type="RefSeq" id="WP_237381822.1">
    <property type="nucleotide sequence ID" value="NZ_CP071793.1"/>
</dbReference>
<proteinExistence type="predicted"/>
<evidence type="ECO:0000259" key="1">
    <source>
        <dbReference type="Pfam" id="PF13304"/>
    </source>
</evidence>
<dbReference type="Gene3D" id="3.40.50.300">
    <property type="entry name" value="P-loop containing nucleotide triphosphate hydrolases"/>
    <property type="match status" value="2"/>
</dbReference>
<feature type="domain" description="ATPase AAA-type core" evidence="1">
    <location>
        <begin position="262"/>
        <end position="328"/>
    </location>
</feature>
<dbReference type="InterPro" id="IPR014555">
    <property type="entry name" value="RecF-like"/>
</dbReference>
<evidence type="ECO:0000313" key="3">
    <source>
        <dbReference type="Proteomes" id="UP000663929"/>
    </source>
</evidence>
<dbReference type="Proteomes" id="UP000663929">
    <property type="component" value="Chromosome"/>
</dbReference>
<dbReference type="GO" id="GO:0006302">
    <property type="term" value="P:double-strand break repair"/>
    <property type="evidence" value="ECO:0007669"/>
    <property type="project" value="TreeGrafter"/>
</dbReference>
<dbReference type="SUPFAM" id="SSF52540">
    <property type="entry name" value="P-loop containing nucleoside triphosphate hydrolases"/>
    <property type="match status" value="1"/>
</dbReference>
<keyword evidence="3" id="KW-1185">Reference proteome</keyword>
<name>A0A8A4TP02_SULCO</name>
<dbReference type="GO" id="GO:0016887">
    <property type="term" value="F:ATP hydrolysis activity"/>
    <property type="evidence" value="ECO:0007669"/>
    <property type="project" value="InterPro"/>
</dbReference>
<dbReference type="FunFam" id="3.40.50.300:FF:002708">
    <property type="entry name" value="FeS assembly ATPase SufC"/>
    <property type="match status" value="1"/>
</dbReference>
<dbReference type="PIRSF" id="PIRSF029347">
    <property type="entry name" value="RecF"/>
    <property type="match status" value="1"/>
</dbReference>
<reference evidence="2" key="1">
    <citation type="submission" date="2021-03" db="EMBL/GenBank/DDBJ databases">
        <title>Acanthopleuribacteraceae sp. M133.</title>
        <authorList>
            <person name="Wang G."/>
        </authorList>
    </citation>
    <scope>NUCLEOTIDE SEQUENCE</scope>
    <source>
        <strain evidence="2">M133</strain>
    </source>
</reference>